<name>A0A1I7UV27_9PELO</name>
<keyword evidence="1" id="KW-0472">Membrane</keyword>
<dbReference type="AlphaFoldDB" id="A0A1I7UV27"/>
<protein>
    <submittedName>
        <fullName evidence="4">Toxin_TOLIP domain-containing protein</fullName>
    </submittedName>
</protein>
<dbReference type="Gene3D" id="2.10.60.10">
    <property type="entry name" value="CD59"/>
    <property type="match status" value="1"/>
</dbReference>
<dbReference type="Proteomes" id="UP000095282">
    <property type="component" value="Unplaced"/>
</dbReference>
<keyword evidence="3" id="KW-1185">Reference proteome</keyword>
<proteinExistence type="predicted"/>
<keyword evidence="1" id="KW-0812">Transmembrane</keyword>
<reference evidence="4" key="1">
    <citation type="submission" date="2016-11" db="UniProtKB">
        <authorList>
            <consortium name="WormBaseParasite"/>
        </authorList>
    </citation>
    <scope>IDENTIFICATION</scope>
</reference>
<dbReference type="WBParaSite" id="Csp11.Scaffold630.g19637.t1">
    <property type="protein sequence ID" value="Csp11.Scaffold630.g19637.t1"/>
    <property type="gene ID" value="Csp11.Scaffold630.g19637"/>
</dbReference>
<dbReference type="STRING" id="1561998.A0A1I7UV27"/>
<keyword evidence="2" id="KW-0732">Signal</keyword>
<evidence type="ECO:0000256" key="2">
    <source>
        <dbReference type="SAM" id="SignalP"/>
    </source>
</evidence>
<evidence type="ECO:0000313" key="3">
    <source>
        <dbReference type="Proteomes" id="UP000095282"/>
    </source>
</evidence>
<feature type="signal peptide" evidence="2">
    <location>
        <begin position="1"/>
        <end position="19"/>
    </location>
</feature>
<accession>A0A1I7UV27</accession>
<feature type="transmembrane region" description="Helical" evidence="1">
    <location>
        <begin position="138"/>
        <end position="162"/>
    </location>
</feature>
<keyword evidence="1" id="KW-1133">Transmembrane helix</keyword>
<organism evidence="3 4">
    <name type="scientific">Caenorhabditis tropicalis</name>
    <dbReference type="NCBI Taxonomy" id="1561998"/>
    <lineage>
        <taxon>Eukaryota</taxon>
        <taxon>Metazoa</taxon>
        <taxon>Ecdysozoa</taxon>
        <taxon>Nematoda</taxon>
        <taxon>Chromadorea</taxon>
        <taxon>Rhabditida</taxon>
        <taxon>Rhabditina</taxon>
        <taxon>Rhabditomorpha</taxon>
        <taxon>Rhabditoidea</taxon>
        <taxon>Rhabditidae</taxon>
        <taxon>Peloderinae</taxon>
        <taxon>Caenorhabditis</taxon>
    </lineage>
</organism>
<evidence type="ECO:0000256" key="1">
    <source>
        <dbReference type="SAM" id="Phobius"/>
    </source>
</evidence>
<sequence length="196" mass="21886">MRFKLIFVLIAALLGQAFSLSCLSCKGHLNCREPFVDDCEHGHGLCYTLTKAGEEIKKGCAESCAAVNKDRYISCFPCNQRDHCNGPDQGYGQNMKIKHQRNHNGTIIETTDIVKLHEKKNDAKSSSMQESPMYEETWWFTIAIPLAFLSAFSIIAIIVCAIRSYHLRRQEHEPAPPTGPEEPLMPSATAITIATD</sequence>
<dbReference type="InterPro" id="IPR045860">
    <property type="entry name" value="Snake_toxin-like_sf"/>
</dbReference>
<dbReference type="SUPFAM" id="SSF57302">
    <property type="entry name" value="Snake toxin-like"/>
    <property type="match status" value="1"/>
</dbReference>
<dbReference type="PROSITE" id="PS51257">
    <property type="entry name" value="PROKAR_LIPOPROTEIN"/>
    <property type="match status" value="1"/>
</dbReference>
<evidence type="ECO:0000313" key="4">
    <source>
        <dbReference type="WBParaSite" id="Csp11.Scaffold630.g19637.t1"/>
    </source>
</evidence>
<feature type="chain" id="PRO_5009309357" evidence="2">
    <location>
        <begin position="20"/>
        <end position="196"/>
    </location>
</feature>